<dbReference type="AlphaFoldDB" id="A0A670Z2C1"/>
<feature type="domain" description="TAF1C beta-propeller" evidence="2">
    <location>
        <begin position="279"/>
        <end position="379"/>
    </location>
</feature>
<evidence type="ECO:0000259" key="4">
    <source>
        <dbReference type="Pfam" id="PF20643"/>
    </source>
</evidence>
<evidence type="ECO:0000256" key="1">
    <source>
        <dbReference type="SAM" id="MobiDB-lite"/>
    </source>
</evidence>
<reference evidence="5" key="2">
    <citation type="submission" date="2025-09" db="UniProtKB">
        <authorList>
            <consortium name="Ensembl"/>
        </authorList>
    </citation>
    <scope>IDENTIFICATION</scope>
</reference>
<protein>
    <submittedName>
        <fullName evidence="5">TATA-box binding protein associated factor, RNA polymerase I subunit C</fullName>
    </submittedName>
</protein>
<dbReference type="InterPro" id="IPR049087">
    <property type="entry name" value="TAF1C_beta-prop"/>
</dbReference>
<feature type="compositionally biased region" description="Polar residues" evidence="1">
    <location>
        <begin position="788"/>
        <end position="807"/>
    </location>
</feature>
<gene>
    <name evidence="5" type="primary">TAF1C</name>
</gene>
<organism evidence="5 6">
    <name type="scientific">Pseudonaja textilis</name>
    <name type="common">Eastern brown snake</name>
    <dbReference type="NCBI Taxonomy" id="8673"/>
    <lineage>
        <taxon>Eukaryota</taxon>
        <taxon>Metazoa</taxon>
        <taxon>Chordata</taxon>
        <taxon>Craniata</taxon>
        <taxon>Vertebrata</taxon>
        <taxon>Euteleostomi</taxon>
        <taxon>Lepidosauria</taxon>
        <taxon>Squamata</taxon>
        <taxon>Bifurcata</taxon>
        <taxon>Unidentata</taxon>
        <taxon>Episquamata</taxon>
        <taxon>Toxicofera</taxon>
        <taxon>Serpentes</taxon>
        <taxon>Colubroidea</taxon>
        <taxon>Elapidae</taxon>
        <taxon>Hydrophiinae</taxon>
        <taxon>Pseudonaja</taxon>
    </lineage>
</organism>
<dbReference type="GO" id="GO:0001164">
    <property type="term" value="F:RNA polymerase I core promoter sequence-specific DNA binding"/>
    <property type="evidence" value="ECO:0007669"/>
    <property type="project" value="TreeGrafter"/>
</dbReference>
<feature type="region of interest" description="Disordered" evidence="1">
    <location>
        <begin position="673"/>
        <end position="816"/>
    </location>
</feature>
<evidence type="ECO:0000259" key="2">
    <source>
        <dbReference type="Pfam" id="PF20641"/>
    </source>
</evidence>
<reference evidence="5" key="1">
    <citation type="submission" date="2025-08" db="UniProtKB">
        <authorList>
            <consortium name="Ensembl"/>
        </authorList>
    </citation>
    <scope>IDENTIFICATION</scope>
</reference>
<name>A0A670Z2C1_PSETE</name>
<keyword evidence="6" id="KW-1185">Reference proteome</keyword>
<dbReference type="PANTHER" id="PTHR15319">
    <property type="entry name" value="TATA BOX-BINDING PROTEIN ASSOCIATED FACTOR RNA POLYMERASE I SUBUNIT C"/>
    <property type="match status" value="1"/>
</dbReference>
<dbReference type="GO" id="GO:0001650">
    <property type="term" value="C:fibrillar center"/>
    <property type="evidence" value="ECO:0007669"/>
    <property type="project" value="TreeGrafter"/>
</dbReference>
<dbReference type="Pfam" id="PF20641">
    <property type="entry name" value="TAF1C_beta-prop"/>
    <property type="match status" value="1"/>
</dbReference>
<dbReference type="Ensembl" id="ENSPTXT00000017925.1">
    <property type="protein sequence ID" value="ENSPTXP00000017399.1"/>
    <property type="gene ID" value="ENSPTXG00000011949.1"/>
</dbReference>
<accession>A0A670Z2C1</accession>
<sequence length="816" mass="87863">MAAFPAALLPGLFRAGPPGRDGLEAGLRVGGWGQCGQLGVAAGGPGAPPLFVPHRLRKARESWLPTEAAPLPLKPPGAAPPIEDASAGPALSALGSQLGRLFLDEPEAAFGATARLLHEHVYLGDSTDWVSAGGEAAAAAFPGALASRPLSGVASLCRDWLSELPLKLVAEWLHEDLAERRRRLAFDETPTGGALAWLPDGPRGEPPRRGCLVFPAGEAADRWFAQKPRALPSQSGESPLLQGLRGSWSSRPVGHVGLSCCLGEGLGVLCPSPAPLSPCSPHLPGELSLCTLEGELYLWNVETGLRRLHRDRHNLFFRDLSSWRWSEFSAHPRVLTFADRTGLKGLDQRVSRCLLLTFLVGAEAGCQRGERLLLSKYLGSLCPGTSSPPPPLQFSVFVLDERFPLVPVLSWEHMMQRPPIYAHLVPARPPQTSHKVLLGAHHSQEMLLLQYSGGHSFPCQLQGAPQKLPSIRDCLPHFPVQVPARQRALSRRLSVPTAGREGPGIAAAPGQREGIQTLLVFQLSGAGDLFYQALLPEASGEEAEGQAPSLADSGTACSPAAAALYRRWLRAWKRTAPPAQDRQCPPATLHQGCLFTHQELRETGGSSPSSQQASRRLHRAMREGHLSWGEESGVPVPPAPQGPLGELGQRLAASWVGDWVTWWLERLGSTKARRQQELREQRRRAKRRRGTQSLSGSFTSSTSYQSEPSDWSGDRSHLAPVTGPALPAEPPAQAPVPLLPSSQEGSPGLLSSQSLSARGIPRERRQTLRRYLAVLDQPPEPPEDDLPTSQASALGSSQRGPFSSQGPQPKRARMGF</sequence>
<dbReference type="Pfam" id="PF20643">
    <property type="entry name" value="TAF1C_C"/>
    <property type="match status" value="1"/>
</dbReference>
<feature type="domain" description="TAF1C helical bundle" evidence="3">
    <location>
        <begin position="488"/>
        <end position="696"/>
    </location>
</feature>
<feature type="domain" description="TAF1C C-terminal" evidence="4">
    <location>
        <begin position="738"/>
        <end position="816"/>
    </location>
</feature>
<feature type="compositionally biased region" description="Low complexity" evidence="1">
    <location>
        <begin position="739"/>
        <end position="756"/>
    </location>
</feature>
<dbReference type="InterPro" id="IPR049089">
    <property type="entry name" value="TAF1C_C"/>
</dbReference>
<evidence type="ECO:0000313" key="5">
    <source>
        <dbReference type="Ensembl" id="ENSPTXP00000017399.1"/>
    </source>
</evidence>
<dbReference type="InterPro" id="IPR049090">
    <property type="entry name" value="TAF1C_HB"/>
</dbReference>
<feature type="compositionally biased region" description="Basic residues" evidence="1">
    <location>
        <begin position="681"/>
        <end position="690"/>
    </location>
</feature>
<dbReference type="InterPro" id="IPR038801">
    <property type="entry name" value="TAF1C"/>
</dbReference>
<feature type="region of interest" description="Disordered" evidence="1">
    <location>
        <begin position="600"/>
        <end position="619"/>
    </location>
</feature>
<evidence type="ECO:0000259" key="3">
    <source>
        <dbReference type="Pfam" id="PF20642"/>
    </source>
</evidence>
<dbReference type="GeneTree" id="ENSGT00390000010767"/>
<proteinExistence type="predicted"/>
<feature type="compositionally biased region" description="Polar residues" evidence="1">
    <location>
        <begin position="604"/>
        <end position="614"/>
    </location>
</feature>
<evidence type="ECO:0000313" key="6">
    <source>
        <dbReference type="Proteomes" id="UP000472273"/>
    </source>
</evidence>
<dbReference type="Proteomes" id="UP000472273">
    <property type="component" value="Unplaced"/>
</dbReference>
<feature type="compositionally biased region" description="Low complexity" evidence="1">
    <location>
        <begin position="691"/>
        <end position="709"/>
    </location>
</feature>
<dbReference type="Pfam" id="PF20642">
    <property type="entry name" value="TAF1C_HB"/>
    <property type="match status" value="1"/>
</dbReference>
<feature type="compositionally biased region" description="Pro residues" evidence="1">
    <location>
        <begin position="727"/>
        <end position="738"/>
    </location>
</feature>
<dbReference type="PANTHER" id="PTHR15319:SF1">
    <property type="entry name" value="TATA BOX-BINDING PROTEIN-ASSOCIATED FACTOR RNA POLYMERASE I SUBUNIT C"/>
    <property type="match status" value="1"/>
</dbReference>